<proteinExistence type="predicted"/>
<name>A0AA39KCX1_ARMTA</name>
<protein>
    <submittedName>
        <fullName evidence="1">Uncharacterized protein</fullName>
    </submittedName>
</protein>
<reference evidence="1" key="1">
    <citation type="submission" date="2023-06" db="EMBL/GenBank/DDBJ databases">
        <authorList>
            <consortium name="Lawrence Berkeley National Laboratory"/>
            <person name="Ahrendt S."/>
            <person name="Sahu N."/>
            <person name="Indic B."/>
            <person name="Wong-Bajracharya J."/>
            <person name="Merenyi Z."/>
            <person name="Ke H.-M."/>
            <person name="Monk M."/>
            <person name="Kocsube S."/>
            <person name="Drula E."/>
            <person name="Lipzen A."/>
            <person name="Balint B."/>
            <person name="Henrissat B."/>
            <person name="Andreopoulos B."/>
            <person name="Martin F.M."/>
            <person name="Harder C.B."/>
            <person name="Rigling D."/>
            <person name="Ford K.L."/>
            <person name="Foster G.D."/>
            <person name="Pangilinan J."/>
            <person name="Papanicolaou A."/>
            <person name="Barry K."/>
            <person name="LaButti K."/>
            <person name="Viragh M."/>
            <person name="Koriabine M."/>
            <person name="Yan M."/>
            <person name="Riley R."/>
            <person name="Champramary S."/>
            <person name="Plett K.L."/>
            <person name="Tsai I.J."/>
            <person name="Slot J."/>
            <person name="Sipos G."/>
            <person name="Plett J."/>
            <person name="Nagy L.G."/>
            <person name="Grigoriev I.V."/>
        </authorList>
    </citation>
    <scope>NUCLEOTIDE SEQUENCE</scope>
    <source>
        <strain evidence="1">CCBAS 213</strain>
    </source>
</reference>
<accession>A0AA39KCX1</accession>
<keyword evidence="2" id="KW-1185">Reference proteome</keyword>
<dbReference type="RefSeq" id="XP_060331106.1">
    <property type="nucleotide sequence ID" value="XM_060469585.1"/>
</dbReference>
<evidence type="ECO:0000313" key="2">
    <source>
        <dbReference type="Proteomes" id="UP001175211"/>
    </source>
</evidence>
<dbReference type="AlphaFoldDB" id="A0AA39KCX1"/>
<evidence type="ECO:0000313" key="1">
    <source>
        <dbReference type="EMBL" id="KAK0458856.1"/>
    </source>
</evidence>
<sequence>MDMRVKKAGISQHRNGCHPASDGDSDYWAESPGCFAHIINLACKEVISAVTALNGVLFSDFVLENLDIERDPIAATRALIRVGIEKFLDKQDFAELRQYKLSDDEWKALHIIHQILVFPDANPAIKEGLCKLKTYRGCTEVVPAYTLATILNPNMKLRWYTRYMPEEEEARQLFIRTLRDYRCSATMPPTPVRPLNPTRSTWADDLLGDNLFDMTLHPQGLEAEFRATKKGKLVKANWSRAEPSGGNTSMHPSGEIGLGLERVALS</sequence>
<dbReference type="EMBL" id="JAUEPS010000016">
    <property type="protein sequence ID" value="KAK0458856.1"/>
    <property type="molecule type" value="Genomic_DNA"/>
</dbReference>
<organism evidence="1 2">
    <name type="scientific">Armillaria tabescens</name>
    <name type="common">Ringless honey mushroom</name>
    <name type="synonym">Agaricus tabescens</name>
    <dbReference type="NCBI Taxonomy" id="1929756"/>
    <lineage>
        <taxon>Eukaryota</taxon>
        <taxon>Fungi</taxon>
        <taxon>Dikarya</taxon>
        <taxon>Basidiomycota</taxon>
        <taxon>Agaricomycotina</taxon>
        <taxon>Agaricomycetes</taxon>
        <taxon>Agaricomycetidae</taxon>
        <taxon>Agaricales</taxon>
        <taxon>Marasmiineae</taxon>
        <taxon>Physalacriaceae</taxon>
        <taxon>Desarmillaria</taxon>
    </lineage>
</organism>
<dbReference type="Proteomes" id="UP001175211">
    <property type="component" value="Unassembled WGS sequence"/>
</dbReference>
<gene>
    <name evidence="1" type="ORF">EV420DRAFT_1479526</name>
</gene>
<dbReference type="GeneID" id="85353133"/>
<comment type="caution">
    <text evidence="1">The sequence shown here is derived from an EMBL/GenBank/DDBJ whole genome shotgun (WGS) entry which is preliminary data.</text>
</comment>